<keyword evidence="2" id="KW-0539">Nucleus</keyword>
<dbReference type="PANTHER" id="PTHR31001">
    <property type="entry name" value="UNCHARACTERIZED TRANSCRIPTIONAL REGULATORY PROTEIN"/>
    <property type="match status" value="1"/>
</dbReference>
<comment type="subcellular location">
    <subcellularLocation>
        <location evidence="1">Nucleus</location>
    </subcellularLocation>
</comment>
<feature type="domain" description="Xylanolytic transcriptional activator regulatory" evidence="3">
    <location>
        <begin position="45"/>
        <end position="118"/>
    </location>
</feature>
<name>A0AA38UPJ2_9AGAR</name>
<dbReference type="SMART" id="SM00906">
    <property type="entry name" value="Fungal_trans"/>
    <property type="match status" value="1"/>
</dbReference>
<dbReference type="InterPro" id="IPR050613">
    <property type="entry name" value="Sec_Metabolite_Reg"/>
</dbReference>
<reference evidence="4" key="1">
    <citation type="submission" date="2022-08" db="EMBL/GenBank/DDBJ databases">
        <authorList>
            <consortium name="DOE Joint Genome Institute"/>
            <person name="Min B."/>
            <person name="Riley R."/>
            <person name="Sierra-Patev S."/>
            <person name="Naranjo-Ortiz M."/>
            <person name="Looney B."/>
            <person name="Konkel Z."/>
            <person name="Slot J.C."/>
            <person name="Sakamoto Y."/>
            <person name="Steenwyk J.L."/>
            <person name="Rokas A."/>
            <person name="Carro J."/>
            <person name="Camarero S."/>
            <person name="Ferreira P."/>
            <person name="Molpeceres G."/>
            <person name="Ruiz-Duenas F.J."/>
            <person name="Serrano A."/>
            <person name="Henrissat B."/>
            <person name="Drula E."/>
            <person name="Hughes K.W."/>
            <person name="Mata J.L."/>
            <person name="Ishikawa N.K."/>
            <person name="Vargas-Isla R."/>
            <person name="Ushijima S."/>
            <person name="Smith C.A."/>
            <person name="Ahrendt S."/>
            <person name="Andreopoulos W."/>
            <person name="He G."/>
            <person name="Labutti K."/>
            <person name="Lipzen A."/>
            <person name="Ng V."/>
            <person name="Sandor L."/>
            <person name="Barry K."/>
            <person name="Martinez A.T."/>
            <person name="Xiao Y."/>
            <person name="Gibbons J.G."/>
            <person name="Terashima K."/>
            <person name="Hibbett D.S."/>
            <person name="Grigoriev I.V."/>
        </authorList>
    </citation>
    <scope>NUCLEOTIDE SEQUENCE</scope>
    <source>
        <strain evidence="4">TFB7829</strain>
    </source>
</reference>
<dbReference type="PANTHER" id="PTHR31001:SF56">
    <property type="entry name" value="ZN(2)-C6 FUNGAL-TYPE DOMAIN-CONTAINING PROTEIN"/>
    <property type="match status" value="1"/>
</dbReference>
<dbReference type="Pfam" id="PF04082">
    <property type="entry name" value="Fungal_trans"/>
    <property type="match status" value="1"/>
</dbReference>
<comment type="caution">
    <text evidence="4">The sequence shown here is derived from an EMBL/GenBank/DDBJ whole genome shotgun (WGS) entry which is preliminary data.</text>
</comment>
<protein>
    <recommendedName>
        <fullName evidence="3">Xylanolytic transcriptional activator regulatory domain-containing protein</fullName>
    </recommendedName>
</protein>
<gene>
    <name evidence="4" type="ORF">F5890DRAFT_438475</name>
</gene>
<dbReference type="EMBL" id="MU802082">
    <property type="protein sequence ID" value="KAJ3982027.1"/>
    <property type="molecule type" value="Genomic_DNA"/>
</dbReference>
<evidence type="ECO:0000256" key="1">
    <source>
        <dbReference type="ARBA" id="ARBA00004123"/>
    </source>
</evidence>
<dbReference type="GO" id="GO:0008270">
    <property type="term" value="F:zinc ion binding"/>
    <property type="evidence" value="ECO:0007669"/>
    <property type="project" value="InterPro"/>
</dbReference>
<evidence type="ECO:0000256" key="2">
    <source>
        <dbReference type="ARBA" id="ARBA00023242"/>
    </source>
</evidence>
<dbReference type="InterPro" id="IPR007219">
    <property type="entry name" value="XnlR_reg_dom"/>
</dbReference>
<organism evidence="4 5">
    <name type="scientific">Lentinula detonsa</name>
    <dbReference type="NCBI Taxonomy" id="2804962"/>
    <lineage>
        <taxon>Eukaryota</taxon>
        <taxon>Fungi</taxon>
        <taxon>Dikarya</taxon>
        <taxon>Basidiomycota</taxon>
        <taxon>Agaricomycotina</taxon>
        <taxon>Agaricomycetes</taxon>
        <taxon>Agaricomycetidae</taxon>
        <taxon>Agaricales</taxon>
        <taxon>Marasmiineae</taxon>
        <taxon>Omphalotaceae</taxon>
        <taxon>Lentinula</taxon>
    </lineage>
</organism>
<dbReference type="GO" id="GO:0006351">
    <property type="term" value="P:DNA-templated transcription"/>
    <property type="evidence" value="ECO:0007669"/>
    <property type="project" value="InterPro"/>
</dbReference>
<evidence type="ECO:0000313" key="5">
    <source>
        <dbReference type="Proteomes" id="UP001163850"/>
    </source>
</evidence>
<dbReference type="Proteomes" id="UP001163850">
    <property type="component" value="Unassembled WGS sequence"/>
</dbReference>
<evidence type="ECO:0000313" key="4">
    <source>
        <dbReference type="EMBL" id="KAJ3982027.1"/>
    </source>
</evidence>
<dbReference type="AlphaFoldDB" id="A0AA38UPJ2"/>
<evidence type="ECO:0000259" key="3">
    <source>
        <dbReference type="SMART" id="SM00906"/>
    </source>
</evidence>
<dbReference type="GO" id="GO:0003677">
    <property type="term" value="F:DNA binding"/>
    <property type="evidence" value="ECO:0007669"/>
    <property type="project" value="InterPro"/>
</dbReference>
<sequence>MVPAWSRRFPEENQKRNSPEDTIRALGLMATYFSMASRHHSRDSTWAAIALAAKLCKGAGLHRDPARWNLPPALVQRRCALFWEVYQSDISHSIALGRPPTTPLSFVDCEYADEDLGSHQTICNLKYKYCRDAFVPIMDLLLSAYPTKRSYREVLELDAKIRRLQVPVPPSDNALETFYARQLLNAVLLTLHRSYMARAILNGNEAAAQDVDSSRPFNPVDSAQTPYASSVAAAYHAAEEISRSLHGFVVTDDELAGRVWFLTYHGFSAALVLGALASRAPRSTYAPTAIMTLSLVVDGVFAKYVHVPARHRTAFIILRKLKTGAIRWYTAFLESKGGVRRR</sequence>
<dbReference type="GO" id="GO:0005634">
    <property type="term" value="C:nucleus"/>
    <property type="evidence" value="ECO:0007669"/>
    <property type="project" value="UniProtKB-SubCell"/>
</dbReference>
<dbReference type="CDD" id="cd12148">
    <property type="entry name" value="fungal_TF_MHR"/>
    <property type="match status" value="1"/>
</dbReference>
<accession>A0AA38UPJ2</accession>
<proteinExistence type="predicted"/>